<feature type="region of interest" description="Disordered" evidence="2">
    <location>
        <begin position="261"/>
        <end position="287"/>
    </location>
</feature>
<dbReference type="PANTHER" id="PTHR11977:SF51">
    <property type="entry name" value="PROTEIN FLIGHTLESS-1 HOMOLOG"/>
    <property type="match status" value="1"/>
</dbReference>
<accession>A0ABM1EJE0</accession>
<protein>
    <submittedName>
        <fullName evidence="5">Gelsolin, cytoplasmic-like</fullName>
    </submittedName>
</protein>
<dbReference type="GeneID" id="106812842"/>
<feature type="region of interest" description="Disordered" evidence="2">
    <location>
        <begin position="227"/>
        <end position="246"/>
    </location>
</feature>
<name>A0ABM1EJE0_PRICU</name>
<dbReference type="RefSeq" id="XP_014672311.1">
    <property type="nucleotide sequence ID" value="XM_014816825.1"/>
</dbReference>
<evidence type="ECO:0000313" key="5">
    <source>
        <dbReference type="RefSeq" id="XP_014672311.1"/>
    </source>
</evidence>
<dbReference type="Proteomes" id="UP000695022">
    <property type="component" value="Unplaced"/>
</dbReference>
<feature type="compositionally biased region" description="Low complexity" evidence="2">
    <location>
        <begin position="227"/>
        <end position="244"/>
    </location>
</feature>
<dbReference type="SMART" id="SM00262">
    <property type="entry name" value="GEL"/>
    <property type="match status" value="1"/>
</dbReference>
<feature type="compositionally biased region" description="Basic residues" evidence="2">
    <location>
        <begin position="277"/>
        <end position="287"/>
    </location>
</feature>
<dbReference type="SUPFAM" id="SSF55753">
    <property type="entry name" value="Actin depolymerizing proteins"/>
    <property type="match status" value="2"/>
</dbReference>
<dbReference type="PANTHER" id="PTHR11977">
    <property type="entry name" value="VILLIN"/>
    <property type="match status" value="1"/>
</dbReference>
<dbReference type="InterPro" id="IPR029006">
    <property type="entry name" value="ADF-H/Gelsolin-like_dom_sf"/>
</dbReference>
<proteinExistence type="predicted"/>
<dbReference type="Gene3D" id="3.40.20.10">
    <property type="entry name" value="Severin"/>
    <property type="match status" value="2"/>
</dbReference>
<sequence>MSHDMCEMPTLYLCLAGTVRLWSPTPTAAPGAGEEPGLEIYRIVNFEVTAWDKRKYGEFFSGDAYIILKTGKTRSGSYSWDLHFWLGKDSSQDEQGTAAIKSVELDDALGGQATQWREVQNHESSQFISYFKKGIIYLEGGAESGFTKVDRDAYTKRLLKVKGHRNVRCHEVERKCSSLNMGDVFILDCLAKHLRLDSSAVQANRRSSRAWRWRGASGTICSKVKLTSTSSKTTSTPTTGSSPSLVRRTWMRSSLRMLAATTASMRSPPPRWSSSTKCRKRAPARWR</sequence>
<gene>
    <name evidence="5" type="primary">LOC106812842</name>
</gene>
<evidence type="ECO:0000256" key="1">
    <source>
        <dbReference type="ARBA" id="ARBA00022737"/>
    </source>
</evidence>
<dbReference type="PRINTS" id="PR00597">
    <property type="entry name" value="GELSOLIN"/>
</dbReference>
<dbReference type="InterPro" id="IPR007122">
    <property type="entry name" value="Villin/Gelsolin"/>
</dbReference>
<evidence type="ECO:0000256" key="2">
    <source>
        <dbReference type="SAM" id="MobiDB-lite"/>
    </source>
</evidence>
<dbReference type="CDD" id="cd11290">
    <property type="entry name" value="gelsolin_S1_like"/>
    <property type="match status" value="1"/>
</dbReference>
<dbReference type="InterPro" id="IPR007123">
    <property type="entry name" value="Gelsolin-like_dom"/>
</dbReference>
<dbReference type="Pfam" id="PF00626">
    <property type="entry name" value="Gelsolin"/>
    <property type="match status" value="1"/>
</dbReference>
<reference evidence="5" key="1">
    <citation type="submission" date="2025-08" db="UniProtKB">
        <authorList>
            <consortium name="RefSeq"/>
        </authorList>
    </citation>
    <scope>IDENTIFICATION</scope>
</reference>
<keyword evidence="4" id="KW-1185">Reference proteome</keyword>
<feature type="domain" description="Gelsolin-like" evidence="3">
    <location>
        <begin position="53"/>
        <end position="128"/>
    </location>
</feature>
<evidence type="ECO:0000313" key="4">
    <source>
        <dbReference type="Proteomes" id="UP000695022"/>
    </source>
</evidence>
<evidence type="ECO:0000259" key="3">
    <source>
        <dbReference type="Pfam" id="PF00626"/>
    </source>
</evidence>
<organism evidence="4 5">
    <name type="scientific">Priapulus caudatus</name>
    <name type="common">Priapulid worm</name>
    <dbReference type="NCBI Taxonomy" id="37621"/>
    <lineage>
        <taxon>Eukaryota</taxon>
        <taxon>Metazoa</taxon>
        <taxon>Ecdysozoa</taxon>
        <taxon>Scalidophora</taxon>
        <taxon>Priapulida</taxon>
        <taxon>Priapulimorpha</taxon>
        <taxon>Priapulimorphida</taxon>
        <taxon>Priapulidae</taxon>
        <taxon>Priapulus</taxon>
    </lineage>
</organism>
<keyword evidence="1" id="KW-0677">Repeat</keyword>